<dbReference type="Proteomes" id="UP000178841">
    <property type="component" value="Unassembled WGS sequence"/>
</dbReference>
<dbReference type="STRING" id="1798657.A2648_02325"/>
<dbReference type="AlphaFoldDB" id="A0A1G2CR91"/>
<comment type="caution">
    <text evidence="1">The sequence shown here is derived from an EMBL/GenBank/DDBJ whole genome shotgun (WGS) entry which is preliminary data.</text>
</comment>
<dbReference type="EMBL" id="MHLH01000015">
    <property type="protein sequence ID" value="OGZ03767.1"/>
    <property type="molecule type" value="Genomic_DNA"/>
</dbReference>
<sequence>MKIAIVAISGEDVMGQSLGCVIPYNPKTKLSSIRKTVQNLKALDPEGRVETFANSSIAEIEGRCLLSIGFHLPGPGFLLHETMVERARRLAGWIRKGFDVDRVDFVEYKTRVELAHHLCLGKTPIM</sequence>
<protein>
    <submittedName>
        <fullName evidence="1">Uncharacterized protein</fullName>
    </submittedName>
</protein>
<accession>A0A1G2CR91</accession>
<proteinExistence type="predicted"/>
<gene>
    <name evidence="1" type="ORF">A2648_02325</name>
</gene>
<evidence type="ECO:0000313" key="1">
    <source>
        <dbReference type="EMBL" id="OGZ03767.1"/>
    </source>
</evidence>
<evidence type="ECO:0000313" key="2">
    <source>
        <dbReference type="Proteomes" id="UP000178841"/>
    </source>
</evidence>
<name>A0A1G2CR91_9BACT</name>
<reference evidence="1 2" key="1">
    <citation type="journal article" date="2016" name="Nat. Commun.">
        <title>Thousands of microbial genomes shed light on interconnected biogeochemical processes in an aquifer system.</title>
        <authorList>
            <person name="Anantharaman K."/>
            <person name="Brown C.T."/>
            <person name="Hug L.A."/>
            <person name="Sharon I."/>
            <person name="Castelle C.J."/>
            <person name="Probst A.J."/>
            <person name="Thomas B.C."/>
            <person name="Singh A."/>
            <person name="Wilkins M.J."/>
            <person name="Karaoz U."/>
            <person name="Brodie E.L."/>
            <person name="Williams K.H."/>
            <person name="Hubbard S.S."/>
            <person name="Banfield J.F."/>
        </authorList>
    </citation>
    <scope>NUCLEOTIDE SEQUENCE [LARGE SCALE GENOMIC DNA]</scope>
</reference>
<organism evidence="1 2">
    <name type="scientific">Candidatus Lloydbacteria bacterium RIFCSPHIGHO2_01_FULL_41_20</name>
    <dbReference type="NCBI Taxonomy" id="1798657"/>
    <lineage>
        <taxon>Bacteria</taxon>
        <taxon>Candidatus Lloydiibacteriota</taxon>
    </lineage>
</organism>